<dbReference type="eggNOG" id="COG0349">
    <property type="taxonomic scope" value="Bacteria"/>
</dbReference>
<name>K9VUI9_9CYAN</name>
<dbReference type="KEGG" id="cep:Cri9333_0861"/>
<protein>
    <submittedName>
        <fullName evidence="2">3'-5' exonuclease</fullName>
    </submittedName>
</protein>
<keyword evidence="2" id="KW-0269">Exonuclease</keyword>
<dbReference type="STRING" id="1173022.Cri9333_0861"/>
<dbReference type="GO" id="GO:0008408">
    <property type="term" value="F:3'-5' exonuclease activity"/>
    <property type="evidence" value="ECO:0007669"/>
    <property type="project" value="InterPro"/>
</dbReference>
<dbReference type="Pfam" id="PF01612">
    <property type="entry name" value="DNA_pol_A_exo1"/>
    <property type="match status" value="1"/>
</dbReference>
<dbReference type="PANTHER" id="PTHR47649">
    <property type="entry name" value="RIBONUCLEASE D"/>
    <property type="match status" value="1"/>
</dbReference>
<evidence type="ECO:0000313" key="2">
    <source>
        <dbReference type="EMBL" id="AFZ11778.1"/>
    </source>
</evidence>
<evidence type="ECO:0000259" key="1">
    <source>
        <dbReference type="SMART" id="SM00474"/>
    </source>
</evidence>
<dbReference type="GO" id="GO:0003676">
    <property type="term" value="F:nucleic acid binding"/>
    <property type="evidence" value="ECO:0007669"/>
    <property type="project" value="InterPro"/>
</dbReference>
<proteinExistence type="predicted"/>
<dbReference type="PATRIC" id="fig|1173022.3.peg.933"/>
<dbReference type="RefSeq" id="WP_015201900.1">
    <property type="nucleotide sequence ID" value="NC_019753.1"/>
</dbReference>
<evidence type="ECO:0000313" key="3">
    <source>
        <dbReference type="Proteomes" id="UP000010472"/>
    </source>
</evidence>
<dbReference type="Proteomes" id="UP000010472">
    <property type="component" value="Chromosome"/>
</dbReference>
<dbReference type="Gene3D" id="3.30.420.10">
    <property type="entry name" value="Ribonuclease H-like superfamily/Ribonuclease H"/>
    <property type="match status" value="1"/>
</dbReference>
<dbReference type="InterPro" id="IPR051086">
    <property type="entry name" value="RNase_D-like"/>
</dbReference>
<dbReference type="InterPro" id="IPR036397">
    <property type="entry name" value="RNaseH_sf"/>
</dbReference>
<dbReference type="EMBL" id="CP003620">
    <property type="protein sequence ID" value="AFZ11778.1"/>
    <property type="molecule type" value="Genomic_DNA"/>
</dbReference>
<dbReference type="CDD" id="cd06142">
    <property type="entry name" value="RNaseD_exo"/>
    <property type="match status" value="1"/>
</dbReference>
<feature type="domain" description="3'-5' exonuclease" evidence="1">
    <location>
        <begin position="1"/>
        <end position="178"/>
    </location>
</feature>
<dbReference type="HOGENOM" id="CLU_052332_0_0_3"/>
<keyword evidence="3" id="KW-1185">Reference proteome</keyword>
<organism evidence="2 3">
    <name type="scientific">Crinalium epipsammum PCC 9333</name>
    <dbReference type="NCBI Taxonomy" id="1173022"/>
    <lineage>
        <taxon>Bacteria</taxon>
        <taxon>Bacillati</taxon>
        <taxon>Cyanobacteriota</taxon>
        <taxon>Cyanophyceae</taxon>
        <taxon>Gomontiellales</taxon>
        <taxon>Gomontiellaceae</taxon>
        <taxon>Crinalium</taxon>
    </lineage>
</organism>
<dbReference type="InterPro" id="IPR002562">
    <property type="entry name" value="3'-5'_exonuclease_dom"/>
</dbReference>
<dbReference type="OrthoDB" id="9807790at2"/>
<sequence length="307" mass="35663">MPYLTEATEIKALIDKFTRSSILWLDTEVADYYTKKPRLSLIQVLDDPEDLTGDKTYIFDVLNQPELGAYFITQIMQNTDIEKVFHNASYDLRFLGKEQAKNVTCTLQMAKKIPYYILPLPNYQLKTLVTELCDINLDKSEQGSNWGRRPLTAKQLQYVKMDTVYVAQIHSRLQDLMTRCYPPIETEDLEALAVRYQQIEHQWKQITSQMEHIQERVKKAMQVQNIPETSFFKLSVSDRTTIKTNFTELAQVARNLGLKLEFPITLTQKIQKELGSAIEELNVEIETTPVARLTTKKTLDDEDDLHF</sequence>
<dbReference type="PANTHER" id="PTHR47649:SF1">
    <property type="entry name" value="RIBONUCLEASE D"/>
    <property type="match status" value="1"/>
</dbReference>
<dbReference type="AlphaFoldDB" id="K9VUI9"/>
<keyword evidence="2" id="KW-0378">Hydrolase</keyword>
<dbReference type="SMART" id="SM00474">
    <property type="entry name" value="35EXOc"/>
    <property type="match status" value="1"/>
</dbReference>
<keyword evidence="2" id="KW-0540">Nuclease</keyword>
<accession>K9VUI9</accession>
<dbReference type="SUPFAM" id="SSF53098">
    <property type="entry name" value="Ribonuclease H-like"/>
    <property type="match status" value="1"/>
</dbReference>
<dbReference type="GO" id="GO:0006139">
    <property type="term" value="P:nucleobase-containing compound metabolic process"/>
    <property type="evidence" value="ECO:0007669"/>
    <property type="project" value="InterPro"/>
</dbReference>
<gene>
    <name evidence="2" type="ORF">Cri9333_0861</name>
</gene>
<reference evidence="2 3" key="1">
    <citation type="submission" date="2012-06" db="EMBL/GenBank/DDBJ databases">
        <title>Finished chromosome of genome of Crinalium epipsammum PCC 9333.</title>
        <authorList>
            <consortium name="US DOE Joint Genome Institute"/>
            <person name="Gugger M."/>
            <person name="Coursin T."/>
            <person name="Rippka R."/>
            <person name="Tandeau De Marsac N."/>
            <person name="Huntemann M."/>
            <person name="Wei C.-L."/>
            <person name="Han J."/>
            <person name="Detter J.C."/>
            <person name="Han C."/>
            <person name="Tapia R."/>
            <person name="Davenport K."/>
            <person name="Daligault H."/>
            <person name="Erkkila T."/>
            <person name="Gu W."/>
            <person name="Munk A.C.C."/>
            <person name="Teshima H."/>
            <person name="Xu Y."/>
            <person name="Chain P."/>
            <person name="Chen A."/>
            <person name="Krypides N."/>
            <person name="Mavromatis K."/>
            <person name="Markowitz V."/>
            <person name="Szeto E."/>
            <person name="Ivanova N."/>
            <person name="Mikhailova N."/>
            <person name="Ovchinnikova G."/>
            <person name="Pagani I."/>
            <person name="Pati A."/>
            <person name="Goodwin L."/>
            <person name="Peters L."/>
            <person name="Pitluck S."/>
            <person name="Woyke T."/>
            <person name="Kerfeld C."/>
        </authorList>
    </citation>
    <scope>NUCLEOTIDE SEQUENCE [LARGE SCALE GENOMIC DNA]</scope>
    <source>
        <strain evidence="2 3">PCC 9333</strain>
    </source>
</reference>
<dbReference type="InterPro" id="IPR012337">
    <property type="entry name" value="RNaseH-like_sf"/>
</dbReference>